<name>A0A820PY93_9BILA</name>
<dbReference type="AlphaFoldDB" id="A0A820PY93"/>
<organism evidence="1 2">
    <name type="scientific">Adineta steineri</name>
    <dbReference type="NCBI Taxonomy" id="433720"/>
    <lineage>
        <taxon>Eukaryota</taxon>
        <taxon>Metazoa</taxon>
        <taxon>Spiralia</taxon>
        <taxon>Gnathifera</taxon>
        <taxon>Rotifera</taxon>
        <taxon>Eurotatoria</taxon>
        <taxon>Bdelloidea</taxon>
        <taxon>Adinetida</taxon>
        <taxon>Adinetidae</taxon>
        <taxon>Adineta</taxon>
    </lineage>
</organism>
<reference evidence="1" key="1">
    <citation type="submission" date="2021-02" db="EMBL/GenBank/DDBJ databases">
        <authorList>
            <person name="Nowell W R."/>
        </authorList>
    </citation>
    <scope>NUCLEOTIDE SEQUENCE</scope>
</reference>
<feature type="non-terminal residue" evidence="1">
    <location>
        <position position="50"/>
    </location>
</feature>
<accession>A0A820PY93</accession>
<comment type="caution">
    <text evidence="1">The sequence shown here is derived from an EMBL/GenBank/DDBJ whole genome shotgun (WGS) entry which is preliminary data.</text>
</comment>
<evidence type="ECO:0000313" key="1">
    <source>
        <dbReference type="EMBL" id="CAF4410384.1"/>
    </source>
</evidence>
<sequence>NLNQEHTQLKEAHQKMSNEFNRIKTDYEQLQMHNHEELNQEITQLRQTND</sequence>
<proteinExistence type="predicted"/>
<evidence type="ECO:0000313" key="2">
    <source>
        <dbReference type="Proteomes" id="UP000663881"/>
    </source>
</evidence>
<gene>
    <name evidence="1" type="ORF">OKA104_LOCUS51908</name>
</gene>
<dbReference type="Proteomes" id="UP000663881">
    <property type="component" value="Unassembled WGS sequence"/>
</dbReference>
<feature type="non-terminal residue" evidence="1">
    <location>
        <position position="1"/>
    </location>
</feature>
<dbReference type="EMBL" id="CAJOAY010029075">
    <property type="protein sequence ID" value="CAF4410384.1"/>
    <property type="molecule type" value="Genomic_DNA"/>
</dbReference>
<protein>
    <submittedName>
        <fullName evidence="1">Uncharacterized protein</fullName>
    </submittedName>
</protein>